<feature type="domain" description="SCP" evidence="1">
    <location>
        <begin position="26"/>
        <end position="180"/>
    </location>
</feature>
<evidence type="ECO:0000313" key="2">
    <source>
        <dbReference type="EMBL" id="GMT06179.1"/>
    </source>
</evidence>
<evidence type="ECO:0000259" key="1">
    <source>
        <dbReference type="SMART" id="SM00198"/>
    </source>
</evidence>
<evidence type="ECO:0000313" key="3">
    <source>
        <dbReference type="Proteomes" id="UP001432027"/>
    </source>
</evidence>
<keyword evidence="3" id="KW-1185">Reference proteome</keyword>
<dbReference type="EMBL" id="BTSX01000006">
    <property type="protein sequence ID" value="GMT06179.1"/>
    <property type="molecule type" value="Genomic_DNA"/>
</dbReference>
<protein>
    <recommendedName>
        <fullName evidence="1">SCP domain-containing protein</fullName>
    </recommendedName>
</protein>
<dbReference type="Gene3D" id="3.40.33.10">
    <property type="entry name" value="CAP"/>
    <property type="match status" value="1"/>
</dbReference>
<proteinExistence type="predicted"/>
<accession>A0AAV5UIG7</accession>
<dbReference type="InterPro" id="IPR001283">
    <property type="entry name" value="CRISP-related"/>
</dbReference>
<dbReference type="AlphaFoldDB" id="A0AAV5UIG7"/>
<dbReference type="PRINTS" id="PR00837">
    <property type="entry name" value="V5TPXLIKE"/>
</dbReference>
<comment type="caution">
    <text evidence="2">The sequence shown here is derived from an EMBL/GenBank/DDBJ whole genome shotgun (WGS) entry which is preliminary data.</text>
</comment>
<dbReference type="InterPro" id="IPR034113">
    <property type="entry name" value="SCP_GAPR1-like"/>
</dbReference>
<dbReference type="PANTHER" id="PTHR10334">
    <property type="entry name" value="CYSTEINE-RICH SECRETORY PROTEIN-RELATED"/>
    <property type="match status" value="1"/>
</dbReference>
<dbReference type="Proteomes" id="UP001432027">
    <property type="component" value="Unassembled WGS sequence"/>
</dbReference>
<organism evidence="2 3">
    <name type="scientific">Pristionchus entomophagus</name>
    <dbReference type="NCBI Taxonomy" id="358040"/>
    <lineage>
        <taxon>Eukaryota</taxon>
        <taxon>Metazoa</taxon>
        <taxon>Ecdysozoa</taxon>
        <taxon>Nematoda</taxon>
        <taxon>Chromadorea</taxon>
        <taxon>Rhabditida</taxon>
        <taxon>Rhabditina</taxon>
        <taxon>Diplogasteromorpha</taxon>
        <taxon>Diplogasteroidea</taxon>
        <taxon>Neodiplogasteridae</taxon>
        <taxon>Pristionchus</taxon>
    </lineage>
</organism>
<dbReference type="PRINTS" id="PR00838">
    <property type="entry name" value="V5ALLERGEN"/>
</dbReference>
<sequence length="199" mass="22634">RGQFSSCRLPFYVLVLLNNRMKDRQHFLEGLISAHNTRRLLHGSPPLRWSEELAHSAQLWAERLAKQAHITYCELSGVGENITFFPPSIDPETAVEHWYAEHEKYEFETPGWQNGTNYFTQVVWRATEEIGIGVAQVNLLNDSNENVGSIPNSKSRTYTLAQDGEIVVVAFYRPSGNNNRAGQFNVNVRKPVQLSKPAH</sequence>
<reference evidence="2" key="1">
    <citation type="submission" date="2023-10" db="EMBL/GenBank/DDBJ databases">
        <title>Genome assembly of Pristionchus species.</title>
        <authorList>
            <person name="Yoshida K."/>
            <person name="Sommer R.J."/>
        </authorList>
    </citation>
    <scope>NUCLEOTIDE SEQUENCE</scope>
    <source>
        <strain evidence="2">RS0144</strain>
    </source>
</reference>
<dbReference type="InterPro" id="IPR014044">
    <property type="entry name" value="CAP_dom"/>
</dbReference>
<name>A0AAV5UIG7_9BILA</name>
<dbReference type="CDD" id="cd05382">
    <property type="entry name" value="CAP_GAPR1-like"/>
    <property type="match status" value="1"/>
</dbReference>
<dbReference type="InterPro" id="IPR035940">
    <property type="entry name" value="CAP_sf"/>
</dbReference>
<dbReference type="SMART" id="SM00198">
    <property type="entry name" value="SCP"/>
    <property type="match status" value="1"/>
</dbReference>
<dbReference type="SUPFAM" id="SSF55797">
    <property type="entry name" value="PR-1-like"/>
    <property type="match status" value="1"/>
</dbReference>
<dbReference type="InterPro" id="IPR002413">
    <property type="entry name" value="V5_allergen-like"/>
</dbReference>
<gene>
    <name evidence="2" type="ORF">PENTCL1PPCAC_28353</name>
</gene>
<feature type="non-terminal residue" evidence="2">
    <location>
        <position position="1"/>
    </location>
</feature>
<dbReference type="Pfam" id="PF00188">
    <property type="entry name" value="CAP"/>
    <property type="match status" value="1"/>
</dbReference>